<dbReference type="EMBL" id="RAVZ01000234">
    <property type="protein sequence ID" value="RKG80040.1"/>
    <property type="molecule type" value="Genomic_DNA"/>
</dbReference>
<dbReference type="InterPro" id="IPR003439">
    <property type="entry name" value="ABC_transporter-like_ATP-bd"/>
</dbReference>
<dbReference type="PANTHER" id="PTHR42855:SF1">
    <property type="entry name" value="ABC TRANSPORTER DOMAIN-CONTAINING PROTEIN"/>
    <property type="match status" value="1"/>
</dbReference>
<dbReference type="InterPro" id="IPR032781">
    <property type="entry name" value="ABC_tran_Xtn"/>
</dbReference>
<keyword evidence="6" id="KW-0175">Coiled coil</keyword>
<dbReference type="InterPro" id="IPR027417">
    <property type="entry name" value="P-loop_NTPase"/>
</dbReference>
<evidence type="ECO:0000256" key="6">
    <source>
        <dbReference type="SAM" id="Coils"/>
    </source>
</evidence>
<evidence type="ECO:0000259" key="8">
    <source>
        <dbReference type="PROSITE" id="PS50893"/>
    </source>
</evidence>
<dbReference type="PROSITE" id="PS00211">
    <property type="entry name" value="ABC_TRANSPORTER_1"/>
    <property type="match status" value="1"/>
</dbReference>
<dbReference type="InterPro" id="IPR003593">
    <property type="entry name" value="AAA+_ATPase"/>
</dbReference>
<evidence type="ECO:0000256" key="1">
    <source>
        <dbReference type="ARBA" id="ARBA00022737"/>
    </source>
</evidence>
<keyword evidence="2" id="KW-0547">Nucleotide-binding</keyword>
<dbReference type="SUPFAM" id="SSF52540">
    <property type="entry name" value="P-loop containing nucleoside triphosphate hydrolases"/>
    <property type="match status" value="2"/>
</dbReference>
<dbReference type="GO" id="GO:0005524">
    <property type="term" value="F:ATP binding"/>
    <property type="evidence" value="ECO:0007669"/>
    <property type="project" value="UniProtKB-KW"/>
</dbReference>
<dbReference type="Proteomes" id="UP000268094">
    <property type="component" value="Unassembled WGS sequence"/>
</dbReference>
<evidence type="ECO:0000313" key="10">
    <source>
        <dbReference type="Proteomes" id="UP000268094"/>
    </source>
</evidence>
<keyword evidence="10" id="KW-1185">Reference proteome</keyword>
<dbReference type="Pfam" id="PF00005">
    <property type="entry name" value="ABC_tran"/>
    <property type="match status" value="2"/>
</dbReference>
<accession>A0A3A8IJJ8</accession>
<feature type="region of interest" description="Disordered" evidence="7">
    <location>
        <begin position="543"/>
        <end position="577"/>
    </location>
</feature>
<sequence length="647" mass="71315">MTLLRAANVQLAFGSRTVFEGLTFTIEEGERVGLVGVNGSGKSSLMKILAGAAKPDLGELQLRRGARVTYLPQEPEFGEGATVQSELAVSQAPLKAALDAHAELSRKLEADPANATQKMLEQMSVLSDRIEQAGGWDTEHHAKTLLDRLGVKDWDRPVSQLSGGLRKRVAIARALLTRPDLLLLDEPTNHLDADTVDWLEDELDKLPGALLLVTHDRYFLDDLVDRIVEIQPGGGLVSYPGNYASYVEQKLVAQENAETAEHKRGRWIAQEVAWLRKGPEARRTKSKARIERAQKLLAEKGFQRPKVADLRVVAAPRLGHTVIEAEGLKKSFGDRKVLDGVDFRLQRGERVGFLGPNGVGKTTFLRVMLGEIPADEGKLVIGKNTKVAYYDQQRAQLDPDQTVYDAASNGEDHVELADRKVALRDYLEDLLFPVPMQRMKVGALSGGERNRLLLARLFLEGANVLVLDEPTNDLDIVTLNILERLLLDFAGSTLLVTHDRYFLDKVATAILSFDGQGKVTRYEGNYDMYKRLREQSQAAALKAAATAKKNEAKKDEPPRAEAPAKAAPKKTVKLSYKDQRELDGMEATIEAAEKRKAGLEAQLADPNVYSNGSKAAEIQQSLDAANAEVERLYARWQELQDLAAAPA</sequence>
<protein>
    <submittedName>
        <fullName evidence="9">ABC transporter ATP-binding protein</fullName>
    </submittedName>
</protein>
<evidence type="ECO:0000256" key="2">
    <source>
        <dbReference type="ARBA" id="ARBA00022741"/>
    </source>
</evidence>
<dbReference type="Pfam" id="PF12848">
    <property type="entry name" value="ABC_tran_Xtn"/>
    <property type="match status" value="1"/>
</dbReference>
<dbReference type="OrthoDB" id="9808609at2"/>
<proteinExistence type="inferred from homology"/>
<comment type="caution">
    <text evidence="9">The sequence shown here is derived from an EMBL/GenBank/DDBJ whole genome shotgun (WGS) entry which is preliminary data.</text>
</comment>
<dbReference type="SMART" id="SM00382">
    <property type="entry name" value="AAA"/>
    <property type="match status" value="2"/>
</dbReference>
<name>A0A3A8IJJ8_9BACT</name>
<feature type="domain" description="ABC transporter" evidence="8">
    <location>
        <begin position="4"/>
        <end position="257"/>
    </location>
</feature>
<evidence type="ECO:0000256" key="7">
    <source>
        <dbReference type="SAM" id="MobiDB-lite"/>
    </source>
</evidence>
<dbReference type="FunFam" id="3.40.50.300:FF:000309">
    <property type="entry name" value="ABC transporter ATP-binding protein"/>
    <property type="match status" value="1"/>
</dbReference>
<dbReference type="FunFam" id="3.40.50.300:FF:000011">
    <property type="entry name" value="Putative ABC transporter ATP-binding component"/>
    <property type="match status" value="1"/>
</dbReference>
<dbReference type="Pfam" id="PF16326">
    <property type="entry name" value="ABC_tran_CTD"/>
    <property type="match status" value="1"/>
</dbReference>
<dbReference type="InterPro" id="IPR032524">
    <property type="entry name" value="ABC_tran_C"/>
</dbReference>
<dbReference type="Gene3D" id="3.40.50.300">
    <property type="entry name" value="P-loop containing nucleotide triphosphate hydrolases"/>
    <property type="match status" value="2"/>
</dbReference>
<dbReference type="InterPro" id="IPR017871">
    <property type="entry name" value="ABC_transporter-like_CS"/>
</dbReference>
<organism evidence="9 10">
    <name type="scientific">Corallococcus terminator</name>
    <dbReference type="NCBI Taxonomy" id="2316733"/>
    <lineage>
        <taxon>Bacteria</taxon>
        <taxon>Pseudomonadati</taxon>
        <taxon>Myxococcota</taxon>
        <taxon>Myxococcia</taxon>
        <taxon>Myxococcales</taxon>
        <taxon>Cystobacterineae</taxon>
        <taxon>Myxococcaceae</taxon>
        <taxon>Corallococcus</taxon>
    </lineage>
</organism>
<dbReference type="InterPro" id="IPR051309">
    <property type="entry name" value="ABCF_ATPase"/>
</dbReference>
<keyword evidence="3 9" id="KW-0067">ATP-binding</keyword>
<evidence type="ECO:0000313" key="9">
    <source>
        <dbReference type="EMBL" id="RKG80040.1"/>
    </source>
</evidence>
<feature type="coiled-coil region" evidence="6">
    <location>
        <begin position="582"/>
        <end position="642"/>
    </location>
</feature>
<dbReference type="AlphaFoldDB" id="A0A3A8IJJ8"/>
<dbReference type="RefSeq" id="WP_120543696.1">
    <property type="nucleotide sequence ID" value="NZ_RAVZ01000234.1"/>
</dbReference>
<comment type="catalytic activity">
    <reaction evidence="4">
        <text>ATP + H2O = ADP + phosphate + H(+)</text>
        <dbReference type="Rhea" id="RHEA:13065"/>
        <dbReference type="ChEBI" id="CHEBI:15377"/>
        <dbReference type="ChEBI" id="CHEBI:15378"/>
        <dbReference type="ChEBI" id="CHEBI:30616"/>
        <dbReference type="ChEBI" id="CHEBI:43474"/>
        <dbReference type="ChEBI" id="CHEBI:456216"/>
    </reaction>
</comment>
<evidence type="ECO:0000256" key="4">
    <source>
        <dbReference type="ARBA" id="ARBA00049360"/>
    </source>
</evidence>
<evidence type="ECO:0000256" key="3">
    <source>
        <dbReference type="ARBA" id="ARBA00022840"/>
    </source>
</evidence>
<dbReference type="GO" id="GO:0016887">
    <property type="term" value="F:ATP hydrolysis activity"/>
    <property type="evidence" value="ECO:0007669"/>
    <property type="project" value="InterPro"/>
</dbReference>
<gene>
    <name evidence="9" type="ORF">D7V88_28045</name>
</gene>
<dbReference type="PROSITE" id="PS50893">
    <property type="entry name" value="ABC_TRANSPORTER_2"/>
    <property type="match status" value="2"/>
</dbReference>
<dbReference type="GO" id="GO:0003677">
    <property type="term" value="F:DNA binding"/>
    <property type="evidence" value="ECO:0007669"/>
    <property type="project" value="InterPro"/>
</dbReference>
<dbReference type="PANTHER" id="PTHR42855">
    <property type="entry name" value="ABC TRANSPORTER ATP-BINDING SUBUNIT"/>
    <property type="match status" value="1"/>
</dbReference>
<evidence type="ECO:0000256" key="5">
    <source>
        <dbReference type="ARBA" id="ARBA00061478"/>
    </source>
</evidence>
<dbReference type="InterPro" id="IPR037118">
    <property type="entry name" value="Val-tRNA_synth_C_sf"/>
</dbReference>
<keyword evidence="1" id="KW-0677">Repeat</keyword>
<comment type="similarity">
    <text evidence="5">Belongs to the ABC transporter superfamily. ABCF family. Uup subfamily.</text>
</comment>
<dbReference type="Gene3D" id="1.10.287.380">
    <property type="entry name" value="Valyl-tRNA synthetase, C-terminal domain"/>
    <property type="match status" value="1"/>
</dbReference>
<reference evidence="10" key="1">
    <citation type="submission" date="2018-09" db="EMBL/GenBank/DDBJ databases">
        <authorList>
            <person name="Livingstone P.G."/>
            <person name="Whitworth D.E."/>
        </authorList>
    </citation>
    <scope>NUCLEOTIDE SEQUENCE [LARGE SCALE GENOMIC DNA]</scope>
    <source>
        <strain evidence="10">CA054A</strain>
    </source>
</reference>
<dbReference type="CDD" id="cd03221">
    <property type="entry name" value="ABCF_EF-3"/>
    <property type="match status" value="2"/>
</dbReference>
<feature type="compositionally biased region" description="Basic and acidic residues" evidence="7">
    <location>
        <begin position="548"/>
        <end position="559"/>
    </location>
</feature>
<feature type="domain" description="ABC transporter" evidence="8">
    <location>
        <begin position="323"/>
        <end position="541"/>
    </location>
</feature>